<feature type="compositionally biased region" description="Basic and acidic residues" evidence="1">
    <location>
        <begin position="301"/>
        <end position="313"/>
    </location>
</feature>
<name>A0AAV1V5A7_9STRA</name>
<feature type="compositionally biased region" description="Basic and acidic residues" evidence="1">
    <location>
        <begin position="231"/>
        <end position="240"/>
    </location>
</feature>
<feature type="compositionally biased region" description="Low complexity" evidence="1">
    <location>
        <begin position="334"/>
        <end position="347"/>
    </location>
</feature>
<evidence type="ECO:0000256" key="1">
    <source>
        <dbReference type="SAM" id="MobiDB-lite"/>
    </source>
</evidence>
<sequence length="412" mass="45215">MFHGNLARTKEATLTHTRAVEPSGATPRCTGQSLVQIRTVLLRSRVVFCISTAPRTSYKEKKKKKTLRSFHSAICSKGESQPQPPPEPPPPPLDSLSPRSAAFNRPAATMKVLVFSIFSLSAALPASAGTPKYDEDLGCWPISVERDATYCIDGPVCSGEGSSPAGSSCPVKGDVAIADCDSNVTRDSVGDYCELSVDTVCDVIHTGAWGCVIPTNDHADSSKHNRPHHRNSSDRNSHDRNSHHRNSHRGAHHHRNSHDGNSKDRHSHHGDDSHYGSQNQDSSYYNSDSGRNSGSYECDDEHNNGHHMSDRQNSDSYGEGKYNSGDHMSDYHHNSNSNNSNSYGENESANHDGKNDNTNDDKNSNNDKNDDDTEDNNRYEGGHRTSDYHKSGGYGEGHYNGGHHNSGSYEKW</sequence>
<dbReference type="EMBL" id="CAKLBY020000267">
    <property type="protein sequence ID" value="CAK7942094.1"/>
    <property type="molecule type" value="Genomic_DNA"/>
</dbReference>
<dbReference type="Proteomes" id="UP001162060">
    <property type="component" value="Unassembled WGS sequence"/>
</dbReference>
<feature type="region of interest" description="Disordered" evidence="1">
    <location>
        <begin position="216"/>
        <end position="412"/>
    </location>
</feature>
<organism evidence="2 3">
    <name type="scientific">Peronospora matthiolae</name>
    <dbReference type="NCBI Taxonomy" id="2874970"/>
    <lineage>
        <taxon>Eukaryota</taxon>
        <taxon>Sar</taxon>
        <taxon>Stramenopiles</taxon>
        <taxon>Oomycota</taxon>
        <taxon>Peronosporomycetes</taxon>
        <taxon>Peronosporales</taxon>
        <taxon>Peronosporaceae</taxon>
        <taxon>Peronospora</taxon>
    </lineage>
</organism>
<evidence type="ECO:0000313" key="2">
    <source>
        <dbReference type="EMBL" id="CAK7942094.1"/>
    </source>
</evidence>
<feature type="region of interest" description="Disordered" evidence="1">
    <location>
        <begin position="75"/>
        <end position="100"/>
    </location>
</feature>
<evidence type="ECO:0000313" key="3">
    <source>
        <dbReference type="Proteomes" id="UP001162060"/>
    </source>
</evidence>
<feature type="compositionally biased region" description="Polar residues" evidence="1">
    <location>
        <begin position="278"/>
        <end position="295"/>
    </location>
</feature>
<reference evidence="2" key="1">
    <citation type="submission" date="2024-01" db="EMBL/GenBank/DDBJ databases">
        <authorList>
            <person name="Webb A."/>
        </authorList>
    </citation>
    <scope>NUCLEOTIDE SEQUENCE</scope>
    <source>
        <strain evidence="2">Pm1</strain>
    </source>
</reference>
<proteinExistence type="predicted"/>
<feature type="compositionally biased region" description="Pro residues" evidence="1">
    <location>
        <begin position="82"/>
        <end position="93"/>
    </location>
</feature>
<accession>A0AAV1V5A7</accession>
<comment type="caution">
    <text evidence="2">The sequence shown here is derived from an EMBL/GenBank/DDBJ whole genome shotgun (WGS) entry which is preliminary data.</text>
</comment>
<feature type="compositionally biased region" description="Basic and acidic residues" evidence="1">
    <location>
        <begin position="257"/>
        <end position="274"/>
    </location>
</feature>
<gene>
    <name evidence="2" type="ORF">PM001_LOCUS27244</name>
</gene>
<feature type="compositionally biased region" description="Low complexity" evidence="1">
    <location>
        <begin position="402"/>
        <end position="412"/>
    </location>
</feature>
<dbReference type="AlphaFoldDB" id="A0AAV1V5A7"/>
<feature type="compositionally biased region" description="Basic and acidic residues" evidence="1">
    <location>
        <begin position="348"/>
        <end position="368"/>
    </location>
</feature>
<protein>
    <submittedName>
        <fullName evidence="2">Uncharacterized protein</fullName>
    </submittedName>
</protein>
<feature type="compositionally biased region" description="Basic residues" evidence="1">
    <location>
        <begin position="241"/>
        <end position="256"/>
    </location>
</feature>
<feature type="compositionally biased region" description="Basic and acidic residues" evidence="1">
    <location>
        <begin position="375"/>
        <end position="390"/>
    </location>
</feature>